<accession>A0A9Q3S0W1</accession>
<comment type="caution">
    <text evidence="10">The sequence shown here is derived from an EMBL/GenBank/DDBJ whole genome shotgun (WGS) entry which is preliminary data.</text>
</comment>
<dbReference type="PROSITE" id="PS00073">
    <property type="entry name" value="ACYL_COA_DH_2"/>
    <property type="match status" value="1"/>
</dbReference>
<dbReference type="RefSeq" id="WP_222405000.1">
    <property type="nucleotide sequence ID" value="NZ_JAHVKP010000001.1"/>
</dbReference>
<dbReference type="PANTHER" id="PTHR43884">
    <property type="entry name" value="ACYL-COA DEHYDROGENASE"/>
    <property type="match status" value="1"/>
</dbReference>
<evidence type="ECO:0000256" key="4">
    <source>
        <dbReference type="ARBA" id="ARBA00022827"/>
    </source>
</evidence>
<feature type="domain" description="Acyl-CoA dehydrogenase/oxidase N-terminal" evidence="9">
    <location>
        <begin position="148"/>
        <end position="260"/>
    </location>
</feature>
<dbReference type="Proteomes" id="UP000824927">
    <property type="component" value="Unassembled WGS sequence"/>
</dbReference>
<dbReference type="Gene3D" id="1.10.540.10">
    <property type="entry name" value="Acyl-CoA dehydrogenase/oxidase, N-terminal domain"/>
    <property type="match status" value="1"/>
</dbReference>
<keyword evidence="4 6" id="KW-0274">FAD</keyword>
<protein>
    <submittedName>
        <fullName evidence="10">Acyl-CoA/acyl-ACP dehydrogenase</fullName>
    </submittedName>
</protein>
<organism evidence="10 11">
    <name type="scientific">Qipengyuania aquimaris</name>
    <dbReference type="NCBI Taxonomy" id="255984"/>
    <lineage>
        <taxon>Bacteria</taxon>
        <taxon>Pseudomonadati</taxon>
        <taxon>Pseudomonadota</taxon>
        <taxon>Alphaproteobacteria</taxon>
        <taxon>Sphingomonadales</taxon>
        <taxon>Erythrobacteraceae</taxon>
        <taxon>Qipengyuania</taxon>
    </lineage>
</organism>
<evidence type="ECO:0000256" key="1">
    <source>
        <dbReference type="ARBA" id="ARBA00001974"/>
    </source>
</evidence>
<dbReference type="InterPro" id="IPR036250">
    <property type="entry name" value="AcylCo_DH-like_C"/>
</dbReference>
<dbReference type="SUPFAM" id="SSF47203">
    <property type="entry name" value="Acyl-CoA dehydrogenase C-terminal domain-like"/>
    <property type="match status" value="1"/>
</dbReference>
<dbReference type="Pfam" id="PF02770">
    <property type="entry name" value="Acyl-CoA_dh_M"/>
    <property type="match status" value="1"/>
</dbReference>
<feature type="domain" description="Acyl-CoA oxidase/dehydrogenase middle" evidence="8">
    <location>
        <begin position="264"/>
        <end position="372"/>
    </location>
</feature>
<dbReference type="GO" id="GO:0003995">
    <property type="term" value="F:acyl-CoA dehydrogenase activity"/>
    <property type="evidence" value="ECO:0007669"/>
    <property type="project" value="InterPro"/>
</dbReference>
<evidence type="ECO:0000256" key="2">
    <source>
        <dbReference type="ARBA" id="ARBA00009347"/>
    </source>
</evidence>
<evidence type="ECO:0000256" key="3">
    <source>
        <dbReference type="ARBA" id="ARBA00022630"/>
    </source>
</evidence>
<keyword evidence="3 6" id="KW-0285">Flavoprotein</keyword>
<dbReference type="InterPro" id="IPR046373">
    <property type="entry name" value="Acyl-CoA_Oxase/DH_mid-dom_sf"/>
</dbReference>
<comment type="similarity">
    <text evidence="2 6">Belongs to the acyl-CoA dehydrogenase family.</text>
</comment>
<evidence type="ECO:0000259" key="7">
    <source>
        <dbReference type="Pfam" id="PF00441"/>
    </source>
</evidence>
<feature type="domain" description="Acyl-CoA dehydrogenase/oxidase C-terminal" evidence="7">
    <location>
        <begin position="388"/>
        <end position="536"/>
    </location>
</feature>
<proteinExistence type="inferred from homology"/>
<gene>
    <name evidence="10" type="ORF">KUV31_06895</name>
</gene>
<reference evidence="10" key="1">
    <citation type="submission" date="2021-06" db="EMBL/GenBank/DDBJ databases">
        <title>50 bacteria genomes isolated from Dapeng, Shenzhen, China.</title>
        <authorList>
            <person name="Zheng W."/>
            <person name="Yu S."/>
            <person name="Huang Y."/>
        </authorList>
    </citation>
    <scope>NUCLEOTIDE SEQUENCE</scope>
    <source>
        <strain evidence="10">DP4N28-2</strain>
    </source>
</reference>
<name>A0A9Q3S0W1_9SPHN</name>
<evidence type="ECO:0000256" key="6">
    <source>
        <dbReference type="RuleBase" id="RU362125"/>
    </source>
</evidence>
<evidence type="ECO:0000313" key="10">
    <source>
        <dbReference type="EMBL" id="MBY6218068.1"/>
    </source>
</evidence>
<dbReference type="Gene3D" id="2.40.110.10">
    <property type="entry name" value="Butyryl-CoA Dehydrogenase, subunit A, domain 2"/>
    <property type="match status" value="1"/>
</dbReference>
<dbReference type="AlphaFoldDB" id="A0A9Q3S0W1"/>
<evidence type="ECO:0000259" key="8">
    <source>
        <dbReference type="Pfam" id="PF02770"/>
    </source>
</evidence>
<keyword evidence="5 6" id="KW-0560">Oxidoreductase</keyword>
<sequence>MTRELLGRIGDELEHAVATLAARCAHDGRIDPALADEHQLASYEVAVVHADLLAAQSCLAGHERMGELDRDLATAFVAESVVTSLGRLEEIHAGLGLDTGELLAIRASDDFAELRSKGASPAFLSDLGERVVEHDGELGAVELDEMAAMAAEGFSRFARDVVAPLAEDIHRKDLTVPESLLQPMREMGVFGLSIPEAYGGSAGERENTPLMIAVTEALSEASLAAAGSLITRPEILARALLAGGTEEQKREWLPRIAAGDPLCAISITEPDYGSDVASLALRGTKTEGGWLLNGAKTWCTFAGKAGLLMVVTRTDPDRSKGHRGLSVLLVEKPSVEGHEFLVEQDGGGTLKGKAIPTIGYRGMHSFDLAFEDFFVPDANVIGGEEGLGRGFYLTMAGMTGGRIQTAGRALGLMRASLKAAIAYARERKVFGQPLAEYQLTQVKIAKMAARYVACRQLAFDVGRRLDEGGGSGEASVAKLISCRSAETVSREALQIHGGMGYAEEMPVSRYWIDARVLSIFEGAEETLALKVIARGLIDAALKQGA</sequence>
<dbReference type="Pfam" id="PF00441">
    <property type="entry name" value="Acyl-CoA_dh_1"/>
    <property type="match status" value="1"/>
</dbReference>
<dbReference type="GO" id="GO:0050660">
    <property type="term" value="F:flavin adenine dinucleotide binding"/>
    <property type="evidence" value="ECO:0007669"/>
    <property type="project" value="InterPro"/>
</dbReference>
<dbReference type="PANTHER" id="PTHR43884:SF25">
    <property type="entry name" value="ACYL-COA DEHYDROGENASE YDBM-RELATED"/>
    <property type="match status" value="1"/>
</dbReference>
<evidence type="ECO:0000256" key="5">
    <source>
        <dbReference type="ARBA" id="ARBA00023002"/>
    </source>
</evidence>
<evidence type="ECO:0000259" key="9">
    <source>
        <dbReference type="Pfam" id="PF02771"/>
    </source>
</evidence>
<dbReference type="InterPro" id="IPR006089">
    <property type="entry name" value="Acyl-CoA_DH_CS"/>
</dbReference>
<dbReference type="InterPro" id="IPR009100">
    <property type="entry name" value="AcylCoA_DH/oxidase_NM_dom_sf"/>
</dbReference>
<dbReference type="SUPFAM" id="SSF56645">
    <property type="entry name" value="Acyl-CoA dehydrogenase NM domain-like"/>
    <property type="match status" value="1"/>
</dbReference>
<dbReference type="EMBL" id="JAHVKP010000001">
    <property type="protein sequence ID" value="MBY6218068.1"/>
    <property type="molecule type" value="Genomic_DNA"/>
</dbReference>
<evidence type="ECO:0000313" key="11">
    <source>
        <dbReference type="Proteomes" id="UP000824927"/>
    </source>
</evidence>
<dbReference type="InterPro" id="IPR013786">
    <property type="entry name" value="AcylCoA_DH/ox_N"/>
</dbReference>
<dbReference type="Pfam" id="PF02771">
    <property type="entry name" value="Acyl-CoA_dh_N"/>
    <property type="match status" value="1"/>
</dbReference>
<dbReference type="InterPro" id="IPR006091">
    <property type="entry name" value="Acyl-CoA_Oxase/DH_mid-dom"/>
</dbReference>
<dbReference type="Gene3D" id="1.20.140.10">
    <property type="entry name" value="Butyryl-CoA Dehydrogenase, subunit A, domain 3"/>
    <property type="match status" value="1"/>
</dbReference>
<dbReference type="InterPro" id="IPR009075">
    <property type="entry name" value="AcylCo_DH/oxidase_C"/>
</dbReference>
<dbReference type="InterPro" id="IPR037069">
    <property type="entry name" value="AcylCoA_DH/ox_N_sf"/>
</dbReference>
<comment type="cofactor">
    <cofactor evidence="1 6">
        <name>FAD</name>
        <dbReference type="ChEBI" id="CHEBI:57692"/>
    </cofactor>
</comment>